<evidence type="ECO:0000313" key="10">
    <source>
        <dbReference type="Proteomes" id="UP000055611"/>
    </source>
</evidence>
<keyword evidence="4" id="KW-1015">Disulfide bond</keyword>
<dbReference type="Proteomes" id="UP000295506">
    <property type="component" value="Unassembled WGS sequence"/>
</dbReference>
<accession>A0A126QML9</accession>
<dbReference type="OrthoDB" id="9781543at2"/>
<evidence type="ECO:0000256" key="5">
    <source>
        <dbReference type="ARBA" id="ARBA00023284"/>
    </source>
</evidence>
<dbReference type="NCBIfam" id="NF001808">
    <property type="entry name" value="PRK00522.1"/>
    <property type="match status" value="1"/>
</dbReference>
<keyword evidence="10" id="KW-1185">Reference proteome</keyword>
<evidence type="ECO:0000256" key="1">
    <source>
        <dbReference type="ARBA" id="ARBA00022559"/>
    </source>
</evidence>
<keyword evidence="3 6" id="KW-0560">Oxidoreductase</keyword>
<feature type="active site" description="Cysteine sulfenic acid (-SOH) intermediate" evidence="6">
    <location>
        <position position="64"/>
    </location>
</feature>
<evidence type="ECO:0000256" key="2">
    <source>
        <dbReference type="ARBA" id="ARBA00022862"/>
    </source>
</evidence>
<dbReference type="InterPro" id="IPR013740">
    <property type="entry name" value="Redoxin"/>
</dbReference>
<keyword evidence="5 6" id="KW-0676">Redox-active center</keyword>
<dbReference type="EMBL" id="SOBK01000001">
    <property type="protein sequence ID" value="TDT92067.1"/>
    <property type="molecule type" value="Genomic_DNA"/>
</dbReference>
<dbReference type="EMBL" id="CP014206">
    <property type="protein sequence ID" value="AMK11057.1"/>
    <property type="molecule type" value="Genomic_DNA"/>
</dbReference>
<dbReference type="InterPro" id="IPR036249">
    <property type="entry name" value="Thioredoxin-like_sf"/>
</dbReference>
<organism evidence="9 11">
    <name type="scientific">Pseudodesulfovibrio indicus</name>
    <dbReference type="NCBI Taxonomy" id="1716143"/>
    <lineage>
        <taxon>Bacteria</taxon>
        <taxon>Pseudomonadati</taxon>
        <taxon>Thermodesulfobacteriota</taxon>
        <taxon>Desulfovibrionia</taxon>
        <taxon>Desulfovibrionales</taxon>
        <taxon>Desulfovibrionaceae</taxon>
    </lineage>
</organism>
<dbReference type="RefSeq" id="WP_066802275.1">
    <property type="nucleotide sequence ID" value="NZ_CP014206.1"/>
</dbReference>
<protein>
    <recommendedName>
        <fullName evidence="6">Thiol peroxidase</fullName>
        <shortName evidence="6">Tpx</shortName>
        <ecNumber evidence="6">1.11.1.24</ecNumber>
    </recommendedName>
    <alternativeName>
        <fullName evidence="6">Peroxiredoxin tpx</fullName>
        <shortName evidence="6">Prx</shortName>
    </alternativeName>
    <alternativeName>
        <fullName evidence="6">Thioredoxin peroxidase</fullName>
    </alternativeName>
    <alternativeName>
        <fullName evidence="6">Thioredoxin-dependent peroxiredoxin</fullName>
    </alternativeName>
</protein>
<comment type="subunit">
    <text evidence="6">Homodimer.</text>
</comment>
<comment type="similarity">
    <text evidence="6">Belongs to the peroxiredoxin family. Tpx subfamily.</text>
</comment>
<dbReference type="HAMAP" id="MF_00269">
    <property type="entry name" value="Tpx"/>
    <property type="match status" value="1"/>
</dbReference>
<dbReference type="KEGG" id="dej:AWY79_07990"/>
<gene>
    <name evidence="6" type="primary">tpx</name>
    <name evidence="8" type="ORF">AWY79_07990</name>
    <name evidence="9" type="ORF">EDC59_101471</name>
</gene>
<proteinExistence type="inferred from homology"/>
<evidence type="ECO:0000259" key="7">
    <source>
        <dbReference type="PROSITE" id="PS51352"/>
    </source>
</evidence>
<dbReference type="PROSITE" id="PS51352">
    <property type="entry name" value="THIOREDOXIN_2"/>
    <property type="match status" value="1"/>
</dbReference>
<dbReference type="CDD" id="cd03014">
    <property type="entry name" value="PRX_Atyp2cys"/>
    <property type="match status" value="1"/>
</dbReference>
<dbReference type="PROSITE" id="PS01265">
    <property type="entry name" value="TPX"/>
    <property type="match status" value="1"/>
</dbReference>
<dbReference type="GO" id="GO:0008379">
    <property type="term" value="F:thioredoxin peroxidase activity"/>
    <property type="evidence" value="ECO:0007669"/>
    <property type="project" value="UniProtKB-UniRule"/>
</dbReference>
<dbReference type="PANTHER" id="PTHR43110">
    <property type="entry name" value="THIOL PEROXIDASE"/>
    <property type="match status" value="1"/>
</dbReference>
<dbReference type="InterPro" id="IPR050455">
    <property type="entry name" value="Tpx_Peroxidase_subfamily"/>
</dbReference>
<keyword evidence="2 6" id="KW-0049">Antioxidant</keyword>
<evidence type="ECO:0000313" key="8">
    <source>
        <dbReference type="EMBL" id="AMK11057.1"/>
    </source>
</evidence>
<name>A0A126QML9_9BACT</name>
<dbReference type="InterPro" id="IPR013766">
    <property type="entry name" value="Thioredoxin_domain"/>
</dbReference>
<dbReference type="InterPro" id="IPR018219">
    <property type="entry name" value="Tpx_CS"/>
</dbReference>
<evidence type="ECO:0000313" key="9">
    <source>
        <dbReference type="EMBL" id="TDT92067.1"/>
    </source>
</evidence>
<evidence type="ECO:0000256" key="6">
    <source>
        <dbReference type="HAMAP-Rule" id="MF_00269"/>
    </source>
</evidence>
<comment type="caution">
    <text evidence="6">Lacks conserved residue(s) required for the propagation of feature annotation.</text>
</comment>
<reference evidence="9 11" key="2">
    <citation type="submission" date="2019-03" db="EMBL/GenBank/DDBJ databases">
        <title>Genomic Encyclopedia of Type Strains, Phase IV (KMG-IV): sequencing the most valuable type-strain genomes for metagenomic binning, comparative biology and taxonomic classification.</title>
        <authorList>
            <person name="Goeker M."/>
        </authorList>
    </citation>
    <scope>NUCLEOTIDE SEQUENCE [LARGE SCALE GENOMIC DNA]</scope>
    <source>
        <strain evidence="9 11">DSM 101483</strain>
    </source>
</reference>
<dbReference type="Gene3D" id="3.40.30.10">
    <property type="entry name" value="Glutaredoxin"/>
    <property type="match status" value="1"/>
</dbReference>
<dbReference type="Proteomes" id="UP000055611">
    <property type="component" value="Chromosome"/>
</dbReference>
<keyword evidence="1 6" id="KW-0575">Peroxidase</keyword>
<reference evidence="8 10" key="1">
    <citation type="journal article" date="2016" name="Front. Microbiol.">
        <title>Genome Sequence of the Piezophilic, Mesophilic Sulfate-Reducing Bacterium Desulfovibrio indicus J2T.</title>
        <authorList>
            <person name="Cao J."/>
            <person name="Maignien L."/>
            <person name="Shao Z."/>
            <person name="Alain K."/>
            <person name="Jebbar M."/>
        </authorList>
    </citation>
    <scope>NUCLEOTIDE SEQUENCE [LARGE SCALE GENOMIC DNA]</scope>
    <source>
        <strain evidence="8 10">J2</strain>
    </source>
</reference>
<evidence type="ECO:0000256" key="4">
    <source>
        <dbReference type="ARBA" id="ARBA00023157"/>
    </source>
</evidence>
<dbReference type="SUPFAM" id="SSF52833">
    <property type="entry name" value="Thioredoxin-like"/>
    <property type="match status" value="1"/>
</dbReference>
<sequence>MIERTGIITFKGGPLTLIGPEVKVGEVAPDFTVTANDLSPVTMGDVIGKVLIIAAVPSLDTPVCDMETRRFNNKAAALGDDVKVLTISMDLPFAQARWCGAAGIEAVQTLSDHAHASFGENWGVLIKELRLLSRAVFVVGKNGKVEYVQYLKEITEEPDYDAALAVAKKLAG</sequence>
<evidence type="ECO:0000256" key="3">
    <source>
        <dbReference type="ARBA" id="ARBA00023002"/>
    </source>
</evidence>
<evidence type="ECO:0000313" key="11">
    <source>
        <dbReference type="Proteomes" id="UP000295506"/>
    </source>
</evidence>
<dbReference type="AlphaFoldDB" id="A0A126QML9"/>
<feature type="domain" description="Thioredoxin" evidence="7">
    <location>
        <begin position="22"/>
        <end position="172"/>
    </location>
</feature>
<dbReference type="Pfam" id="PF08534">
    <property type="entry name" value="Redoxin"/>
    <property type="match status" value="1"/>
</dbReference>
<comment type="function">
    <text evidence="6">Thiol-specific peroxidase that catalyzes the reduction of hydrogen peroxide and organic hydroperoxides to water and alcohols, respectively. Plays a role in cell protection against oxidative stress by detoxifying peroxides.</text>
</comment>
<comment type="catalytic activity">
    <reaction evidence="6">
        <text>a hydroperoxide + [thioredoxin]-dithiol = an alcohol + [thioredoxin]-disulfide + H2O</text>
        <dbReference type="Rhea" id="RHEA:62620"/>
        <dbReference type="Rhea" id="RHEA-COMP:10698"/>
        <dbReference type="Rhea" id="RHEA-COMP:10700"/>
        <dbReference type="ChEBI" id="CHEBI:15377"/>
        <dbReference type="ChEBI" id="CHEBI:29950"/>
        <dbReference type="ChEBI" id="CHEBI:30879"/>
        <dbReference type="ChEBI" id="CHEBI:35924"/>
        <dbReference type="ChEBI" id="CHEBI:50058"/>
        <dbReference type="EC" id="1.11.1.24"/>
    </reaction>
</comment>
<dbReference type="EC" id="1.11.1.24" evidence="6"/>
<dbReference type="PANTHER" id="PTHR43110:SF1">
    <property type="entry name" value="THIOL PEROXIDASE"/>
    <property type="match status" value="1"/>
</dbReference>
<dbReference type="InterPro" id="IPR002065">
    <property type="entry name" value="TPX"/>
</dbReference>